<accession>A0A556PSY1</accession>
<feature type="transmembrane region" description="Helical" evidence="1">
    <location>
        <begin position="34"/>
        <end position="51"/>
    </location>
</feature>
<feature type="transmembrane region" description="Helical" evidence="1">
    <location>
        <begin position="9"/>
        <end position="28"/>
    </location>
</feature>
<dbReference type="EMBL" id="VMHE01000001">
    <property type="protein sequence ID" value="TSJ67493.1"/>
    <property type="molecule type" value="Genomic_DNA"/>
</dbReference>
<dbReference type="Proteomes" id="UP000316425">
    <property type="component" value="Unassembled WGS sequence"/>
</dbReference>
<dbReference type="RefSeq" id="WP_144087252.1">
    <property type="nucleotide sequence ID" value="NZ_VMHE01000001.1"/>
</dbReference>
<dbReference type="AlphaFoldDB" id="A0A556PSY1"/>
<keyword evidence="1" id="KW-1133">Transmembrane helix</keyword>
<comment type="caution">
    <text evidence="2">The sequence shown here is derived from an EMBL/GenBank/DDBJ whole genome shotgun (WGS) entry which is preliminary data.</text>
</comment>
<keyword evidence="1" id="KW-0472">Membrane</keyword>
<organism evidence="2 3">
    <name type="scientific">Allobacillus salarius</name>
    <dbReference type="NCBI Taxonomy" id="1955272"/>
    <lineage>
        <taxon>Bacteria</taxon>
        <taxon>Bacillati</taxon>
        <taxon>Bacillota</taxon>
        <taxon>Bacilli</taxon>
        <taxon>Bacillales</taxon>
        <taxon>Bacillaceae</taxon>
        <taxon>Allobacillus</taxon>
    </lineage>
</organism>
<proteinExistence type="predicted"/>
<evidence type="ECO:0000256" key="1">
    <source>
        <dbReference type="SAM" id="Phobius"/>
    </source>
</evidence>
<gene>
    <name evidence="2" type="ORF">FPQ13_00025</name>
</gene>
<keyword evidence="1" id="KW-0812">Transmembrane</keyword>
<name>A0A556PSY1_9BACI</name>
<dbReference type="OrthoDB" id="9958806at2"/>
<evidence type="ECO:0000313" key="3">
    <source>
        <dbReference type="Proteomes" id="UP000316425"/>
    </source>
</evidence>
<reference evidence="2 3" key="1">
    <citation type="submission" date="2019-07" db="EMBL/GenBank/DDBJ databases">
        <title>Allobacillus sp. nov. SKP isolated from shrimp paste of Euphausiacea.</title>
        <authorList>
            <person name="Kanchanasin P."/>
            <person name="Tanasupawat S."/>
            <person name="Shi W."/>
            <person name="Wu L."/>
            <person name="Ma J."/>
        </authorList>
    </citation>
    <scope>NUCLEOTIDE SEQUENCE [LARGE SCALE GENOMIC DNA]</scope>
    <source>
        <strain evidence="2 3">SKP4-8</strain>
    </source>
</reference>
<sequence length="61" mass="7045">MKKGIYRGSFFVIGVIVAAVLFLTDIPMEENTKLWLMVFYIVIGISVTEILRKKHIKRDSD</sequence>
<keyword evidence="3" id="KW-1185">Reference proteome</keyword>
<evidence type="ECO:0000313" key="2">
    <source>
        <dbReference type="EMBL" id="TSJ67493.1"/>
    </source>
</evidence>
<protein>
    <submittedName>
        <fullName evidence="2">Uncharacterized protein</fullName>
    </submittedName>
</protein>